<dbReference type="PANTHER" id="PTHR13130">
    <property type="entry name" value="34 KDA TRANSCRIPTIONAL CO-ACTIVATOR-RELATED"/>
    <property type="match status" value="1"/>
</dbReference>
<evidence type="ECO:0000256" key="3">
    <source>
        <dbReference type="ARBA" id="ARBA00023015"/>
    </source>
</evidence>
<dbReference type="GO" id="GO:0006357">
    <property type="term" value="P:regulation of transcription by RNA polymerase II"/>
    <property type="evidence" value="ECO:0007669"/>
    <property type="project" value="TreeGrafter"/>
</dbReference>
<keyword evidence="3" id="KW-0805">Transcription regulation</keyword>
<comment type="caution">
    <text evidence="6">The sequence shown here is derived from an EMBL/GenBank/DDBJ whole genome shotgun (WGS) entry which is preliminary data.</text>
</comment>
<dbReference type="EMBL" id="JAFNEN010000146">
    <property type="protein sequence ID" value="KAG8192034.1"/>
    <property type="molecule type" value="Genomic_DNA"/>
</dbReference>
<sequence length="305" mass="34606">MESSVINLEALNSSLKTINALRSTVCEVFKFLGDGPSVAYGEEERDKFIKESQNRLASVTDRIRELEAACMLLSSPYPPNLGSSGLLSLDPAYEKTLLYSDLIKSHRWFNNVAEISSQANSLCTQNSLKRTHFSSLTPSEPTQKRPNGVNISQQMIDNTTAQLMRIFPDLQLQITKPFGASTVMIITVARTLKALIMLRGLVIDWVVVKGFEEKFSMENNELDMWSGSRFLVFQKITEHANAAMLHFYSPTLPEIAIRSFLTWLRSYSTLFTAQCCKCGNRLRDNMPPTWRDLRNLEAFHEYCKP</sequence>
<evidence type="ECO:0008006" key="8">
    <source>
        <dbReference type="Google" id="ProtNLM"/>
    </source>
</evidence>
<evidence type="ECO:0000256" key="4">
    <source>
        <dbReference type="ARBA" id="ARBA00023163"/>
    </source>
</evidence>
<organism evidence="6 7">
    <name type="scientific">Oedothorax gibbosus</name>
    <dbReference type="NCBI Taxonomy" id="931172"/>
    <lineage>
        <taxon>Eukaryota</taxon>
        <taxon>Metazoa</taxon>
        <taxon>Ecdysozoa</taxon>
        <taxon>Arthropoda</taxon>
        <taxon>Chelicerata</taxon>
        <taxon>Arachnida</taxon>
        <taxon>Araneae</taxon>
        <taxon>Araneomorphae</taxon>
        <taxon>Entelegynae</taxon>
        <taxon>Araneoidea</taxon>
        <taxon>Linyphiidae</taxon>
        <taxon>Erigoninae</taxon>
        <taxon>Oedothorax</taxon>
    </lineage>
</organism>
<reference evidence="6 7" key="1">
    <citation type="journal article" date="2022" name="Nat. Ecol. Evol.">
        <title>A masculinizing supergene underlies an exaggerated male reproductive morph in a spider.</title>
        <authorList>
            <person name="Hendrickx F."/>
            <person name="De Corte Z."/>
            <person name="Sonet G."/>
            <person name="Van Belleghem S.M."/>
            <person name="Kostlbacher S."/>
            <person name="Vangestel C."/>
        </authorList>
    </citation>
    <scope>NUCLEOTIDE SEQUENCE [LARGE SCALE GENOMIC DNA]</scope>
    <source>
        <strain evidence="6">W744_W776</strain>
    </source>
</reference>
<evidence type="ECO:0000256" key="5">
    <source>
        <dbReference type="ARBA" id="ARBA00023242"/>
    </source>
</evidence>
<name>A0AAV6V638_9ARAC</name>
<keyword evidence="5" id="KW-0539">Nucleus</keyword>
<evidence type="ECO:0000256" key="2">
    <source>
        <dbReference type="ARBA" id="ARBA00008048"/>
    </source>
</evidence>
<dbReference type="InterPro" id="IPR021627">
    <property type="entry name" value="Mediator_Med27"/>
</dbReference>
<evidence type="ECO:0000256" key="1">
    <source>
        <dbReference type="ARBA" id="ARBA00004123"/>
    </source>
</evidence>
<keyword evidence="7" id="KW-1185">Reference proteome</keyword>
<evidence type="ECO:0000313" key="6">
    <source>
        <dbReference type="EMBL" id="KAG8192034.1"/>
    </source>
</evidence>
<gene>
    <name evidence="6" type="ORF">JTE90_025300</name>
</gene>
<dbReference type="Proteomes" id="UP000827092">
    <property type="component" value="Unassembled WGS sequence"/>
</dbReference>
<dbReference type="AlphaFoldDB" id="A0AAV6V638"/>
<comment type="subcellular location">
    <subcellularLocation>
        <location evidence="1">Nucleus</location>
    </subcellularLocation>
</comment>
<protein>
    <recommendedName>
        <fullName evidence="8">Mediator of RNA polymerase II transcription subunit 27</fullName>
    </recommendedName>
</protein>
<dbReference type="Pfam" id="PF11571">
    <property type="entry name" value="Med27"/>
    <property type="match status" value="1"/>
</dbReference>
<accession>A0AAV6V638</accession>
<dbReference type="PANTHER" id="PTHR13130:SF4">
    <property type="entry name" value="MEDIATOR OF RNA POLYMERASE II TRANSCRIPTION SUBUNIT 27"/>
    <property type="match status" value="1"/>
</dbReference>
<dbReference type="GO" id="GO:0003713">
    <property type="term" value="F:transcription coactivator activity"/>
    <property type="evidence" value="ECO:0007669"/>
    <property type="project" value="TreeGrafter"/>
</dbReference>
<proteinExistence type="inferred from homology"/>
<comment type="similarity">
    <text evidence="2">Belongs to the Mediator complex subunit 27 family.</text>
</comment>
<dbReference type="GO" id="GO:0016592">
    <property type="term" value="C:mediator complex"/>
    <property type="evidence" value="ECO:0007669"/>
    <property type="project" value="InterPro"/>
</dbReference>
<keyword evidence="4" id="KW-0804">Transcription</keyword>
<evidence type="ECO:0000313" key="7">
    <source>
        <dbReference type="Proteomes" id="UP000827092"/>
    </source>
</evidence>